<dbReference type="Proteomes" id="UP000299102">
    <property type="component" value="Unassembled WGS sequence"/>
</dbReference>
<feature type="compositionally biased region" description="Low complexity" evidence="1">
    <location>
        <begin position="138"/>
        <end position="150"/>
    </location>
</feature>
<reference evidence="2 3" key="1">
    <citation type="journal article" date="2019" name="Commun. Biol.">
        <title>The bagworm genome reveals a unique fibroin gene that provides high tensile strength.</title>
        <authorList>
            <person name="Kono N."/>
            <person name="Nakamura H."/>
            <person name="Ohtoshi R."/>
            <person name="Tomita M."/>
            <person name="Numata K."/>
            <person name="Arakawa K."/>
        </authorList>
    </citation>
    <scope>NUCLEOTIDE SEQUENCE [LARGE SCALE GENOMIC DNA]</scope>
</reference>
<evidence type="ECO:0000313" key="3">
    <source>
        <dbReference type="Proteomes" id="UP000299102"/>
    </source>
</evidence>
<proteinExistence type="predicted"/>
<dbReference type="EMBL" id="BGZK01001415">
    <property type="protein sequence ID" value="GBP79487.1"/>
    <property type="molecule type" value="Genomic_DNA"/>
</dbReference>
<sequence length="208" mass="23160">MTASAANLDIICYCYAPGSERQAKVTAQRLPTNIHLDDIERVLCELGFSAENELRRLYETEVPAGDVRYYRRDLARPTRPAVVLAHLMSAVHTCDVDSATFFVLPVNTSRTVQQQPTEGPRKTRRNKRKKRRSAYEQPAAGAGPSSTAAGEFDVRFDRGRSSPYRSHEATIPHTGDVRLTAADIACPSAYESAHLTCGDRTRTEHRNI</sequence>
<name>A0A4C1YYK1_EUMVA</name>
<keyword evidence="3" id="KW-1185">Reference proteome</keyword>
<evidence type="ECO:0000313" key="2">
    <source>
        <dbReference type="EMBL" id="GBP79487.1"/>
    </source>
</evidence>
<organism evidence="2 3">
    <name type="scientific">Eumeta variegata</name>
    <name type="common">Bagworm moth</name>
    <name type="synonym">Eumeta japonica</name>
    <dbReference type="NCBI Taxonomy" id="151549"/>
    <lineage>
        <taxon>Eukaryota</taxon>
        <taxon>Metazoa</taxon>
        <taxon>Ecdysozoa</taxon>
        <taxon>Arthropoda</taxon>
        <taxon>Hexapoda</taxon>
        <taxon>Insecta</taxon>
        <taxon>Pterygota</taxon>
        <taxon>Neoptera</taxon>
        <taxon>Endopterygota</taxon>
        <taxon>Lepidoptera</taxon>
        <taxon>Glossata</taxon>
        <taxon>Ditrysia</taxon>
        <taxon>Tineoidea</taxon>
        <taxon>Psychidae</taxon>
        <taxon>Oiketicinae</taxon>
        <taxon>Eumeta</taxon>
    </lineage>
</organism>
<accession>A0A4C1YYK1</accession>
<feature type="region of interest" description="Disordered" evidence="1">
    <location>
        <begin position="110"/>
        <end position="151"/>
    </location>
</feature>
<feature type="compositionally biased region" description="Basic residues" evidence="1">
    <location>
        <begin position="122"/>
        <end position="132"/>
    </location>
</feature>
<dbReference type="AlphaFoldDB" id="A0A4C1YYK1"/>
<gene>
    <name evidence="2" type="ORF">EVAR_59161_1</name>
</gene>
<evidence type="ECO:0000256" key="1">
    <source>
        <dbReference type="SAM" id="MobiDB-lite"/>
    </source>
</evidence>
<protein>
    <submittedName>
        <fullName evidence="2">Uncharacterized protein</fullName>
    </submittedName>
</protein>
<comment type="caution">
    <text evidence="2">The sequence shown here is derived from an EMBL/GenBank/DDBJ whole genome shotgun (WGS) entry which is preliminary data.</text>
</comment>